<evidence type="ECO:0000256" key="2">
    <source>
        <dbReference type="ARBA" id="ARBA00050906"/>
    </source>
</evidence>
<evidence type="ECO:0000313" key="6">
    <source>
        <dbReference type="EMBL" id="RDJ25326.1"/>
    </source>
</evidence>
<dbReference type="Proteomes" id="UP000255207">
    <property type="component" value="Unassembled WGS sequence"/>
</dbReference>
<evidence type="ECO:0000256" key="5">
    <source>
        <dbReference type="HAMAP-Rule" id="MF_01678"/>
    </source>
</evidence>
<dbReference type="PANTHER" id="PTHR43475:SF1">
    <property type="entry name" value="METHYLTHIORIBOSE-1-PHOSPHATE ISOMERASE"/>
    <property type="match status" value="1"/>
</dbReference>
<dbReference type="InterPro" id="IPR005251">
    <property type="entry name" value="IF-M1Pi"/>
</dbReference>
<dbReference type="OrthoDB" id="9803436at2"/>
<keyword evidence="5" id="KW-0028">Amino-acid biosynthesis</keyword>
<feature type="site" description="Transition state stabilizer" evidence="5">
    <location>
        <position position="164"/>
    </location>
</feature>
<evidence type="ECO:0000256" key="4">
    <source>
        <dbReference type="ARBA" id="ARBA00058145"/>
    </source>
</evidence>
<dbReference type="EMBL" id="QQTP01000005">
    <property type="protein sequence ID" value="RDJ25326.1"/>
    <property type="molecule type" value="Genomic_DNA"/>
</dbReference>
<dbReference type="PANTHER" id="PTHR43475">
    <property type="entry name" value="METHYLTHIORIBOSE-1-PHOSPHATE ISOMERASE"/>
    <property type="match status" value="1"/>
</dbReference>
<feature type="binding site" evidence="5">
    <location>
        <position position="90"/>
    </location>
    <ligand>
        <name>substrate</name>
    </ligand>
</feature>
<comment type="pathway">
    <text evidence="5">Amino-acid biosynthesis; L-methionine biosynthesis via salvage pathway; L-methionine from S-methyl-5-thio-alpha-D-ribose 1-phosphate: step 1/6.</text>
</comment>
<dbReference type="NCBIfam" id="TIGR00512">
    <property type="entry name" value="salvage_mtnA"/>
    <property type="match status" value="1"/>
</dbReference>
<comment type="catalytic activity">
    <reaction evidence="3">
        <text>5-(methylsulfanyl)-alpha-D-ribose 1-phosphate = 5-(methylsulfanyl)-D-ribulose 1-phosphate</text>
        <dbReference type="Rhea" id="RHEA:19989"/>
        <dbReference type="ChEBI" id="CHEBI:58533"/>
        <dbReference type="ChEBI" id="CHEBI:58548"/>
        <dbReference type="EC" id="5.3.1.23"/>
    </reaction>
    <physiologicalReaction direction="left-to-right" evidence="3">
        <dbReference type="Rhea" id="RHEA:19990"/>
    </physiologicalReaction>
</comment>
<dbReference type="GO" id="GO:0046523">
    <property type="term" value="F:S-methyl-5-thioribose-1-phosphate isomerase activity"/>
    <property type="evidence" value="ECO:0007669"/>
    <property type="project" value="UniProtKB-UniRule"/>
</dbReference>
<accession>A0A370L6G8</accession>
<name>A0A370L6G8_9HYPH</name>
<dbReference type="SUPFAM" id="SSF100950">
    <property type="entry name" value="NagB/RpiA/CoA transferase-like"/>
    <property type="match status" value="1"/>
</dbReference>
<keyword evidence="1 5" id="KW-0413">Isomerase</keyword>
<comment type="similarity">
    <text evidence="5">Belongs to the EIF-2B alpha/beta/delta subunits family. MtnA subfamily.</text>
</comment>
<feature type="active site" description="Proton donor" evidence="5">
    <location>
        <position position="244"/>
    </location>
</feature>
<evidence type="ECO:0000256" key="1">
    <source>
        <dbReference type="ARBA" id="ARBA00023235"/>
    </source>
</evidence>
<evidence type="ECO:0000313" key="7">
    <source>
        <dbReference type="Proteomes" id="UP000255207"/>
    </source>
</evidence>
<keyword evidence="7" id="KW-1185">Reference proteome</keyword>
<organism evidence="6 7">
    <name type="scientific">Bosea caraganae</name>
    <dbReference type="NCBI Taxonomy" id="2763117"/>
    <lineage>
        <taxon>Bacteria</taxon>
        <taxon>Pseudomonadati</taxon>
        <taxon>Pseudomonadota</taxon>
        <taxon>Alphaproteobacteria</taxon>
        <taxon>Hyphomicrobiales</taxon>
        <taxon>Boseaceae</taxon>
        <taxon>Bosea</taxon>
    </lineage>
</organism>
<dbReference type="NCBIfam" id="NF004326">
    <property type="entry name" value="PRK05720.1"/>
    <property type="match status" value="1"/>
</dbReference>
<dbReference type="InterPro" id="IPR011559">
    <property type="entry name" value="Initiation_fac_2B_a/b/d"/>
</dbReference>
<dbReference type="InterPro" id="IPR000649">
    <property type="entry name" value="IF-2B-related"/>
</dbReference>
<protein>
    <recommendedName>
        <fullName evidence="5">Methylthioribose-1-phosphate isomerase</fullName>
        <shortName evidence="5">M1Pi</shortName>
        <shortName evidence="5">MTR-1-P isomerase</shortName>
        <ecNumber evidence="5">5.3.1.23</ecNumber>
    </recommendedName>
    <alternativeName>
        <fullName evidence="5">S-methyl-5-thioribose-1-phosphate isomerase</fullName>
    </alternativeName>
</protein>
<dbReference type="Gene3D" id="3.40.50.10470">
    <property type="entry name" value="Translation initiation factor eif-2b, domain 2"/>
    <property type="match status" value="1"/>
</dbReference>
<sequence>MKINGQAYRTIWLAQDGWRVAVIDQTKLPFRFETVTLGSAEQAAEAIRSMVVRGAPLIGATAAYGVALAMRVDASDGALEAALALLGATRPTAVNLHWALARMRDRLAPLAPEERMAAAYEEAAALCDEDVALCRAIGEHGLGIIREIAAGKQPGERINLLTHCNAGWLATVDWGTALAPIYLAHDAGIPIHVWVDETRPRNQGAALTAYELGSHGVPHTVISDNAGGHLMQRGEVDMVIVGTDRTTATGDVANKIGTYLKALAAHDNGVPFYVALPSPTIDWSLSDGLREIPIEERSAREVTHLAGLSEDGEVGTFRIVAPGSGAANPAFDVTPARLVTGLITERGVAPASSEGLARLFPDLARGAAA</sequence>
<gene>
    <name evidence="5 6" type="primary">mtnA</name>
    <name evidence="6" type="ORF">DWE98_11335</name>
</gene>
<dbReference type="Gene3D" id="1.20.120.420">
    <property type="entry name" value="translation initiation factor eif-2b, domain 1"/>
    <property type="match status" value="1"/>
</dbReference>
<reference evidence="7" key="1">
    <citation type="submission" date="2018-07" db="EMBL/GenBank/DDBJ databases">
        <authorList>
            <person name="Safronova V.I."/>
            <person name="Chirak E.R."/>
            <person name="Sazanova A.L."/>
        </authorList>
    </citation>
    <scope>NUCLEOTIDE SEQUENCE [LARGE SCALE GENOMIC DNA]</scope>
    <source>
        <strain evidence="7">RCAM04685</strain>
    </source>
</reference>
<dbReference type="EC" id="5.3.1.23" evidence="5"/>
<dbReference type="NCBIfam" id="TIGR00524">
    <property type="entry name" value="eIF-2B_rel"/>
    <property type="match status" value="1"/>
</dbReference>
<feature type="binding site" evidence="5">
    <location>
        <position position="203"/>
    </location>
    <ligand>
        <name>substrate</name>
    </ligand>
</feature>
<comment type="function">
    <text evidence="4">Catalyzes the interconversion of methylthioribose-1-phosphate (MTR-1-P) into methylthioribulose-1-phosphate (MTRu-1-P). Also catalyzes the interconversion of 5-deoxyribose 1-phosphate and 5-deoxyribulose 1-phosphate. Part of a bifunctional DHAP-shunt salvage pathway for SAM by-products.</text>
</comment>
<feature type="binding site" evidence="5">
    <location>
        <begin position="254"/>
        <end position="255"/>
    </location>
    <ligand>
        <name>substrate</name>
    </ligand>
</feature>
<feature type="binding site" evidence="5">
    <location>
        <begin position="53"/>
        <end position="55"/>
    </location>
    <ligand>
        <name>substrate</name>
    </ligand>
</feature>
<dbReference type="HAMAP" id="MF_01678">
    <property type="entry name" value="Salvage_MtnA"/>
    <property type="match status" value="1"/>
</dbReference>
<dbReference type="InterPro" id="IPR027363">
    <property type="entry name" value="M1Pi_N"/>
</dbReference>
<dbReference type="UniPathway" id="UPA00904">
    <property type="reaction ID" value="UER00874"/>
</dbReference>
<dbReference type="AlphaFoldDB" id="A0A370L6G8"/>
<evidence type="ECO:0000256" key="3">
    <source>
        <dbReference type="ARBA" id="ARBA00051169"/>
    </source>
</evidence>
<dbReference type="Pfam" id="PF01008">
    <property type="entry name" value="IF-2B"/>
    <property type="match status" value="1"/>
</dbReference>
<dbReference type="GO" id="GO:0019509">
    <property type="term" value="P:L-methionine salvage from methylthioadenosine"/>
    <property type="evidence" value="ECO:0007669"/>
    <property type="project" value="UniProtKB-UniRule"/>
</dbReference>
<dbReference type="InterPro" id="IPR042529">
    <property type="entry name" value="IF_2B-like_C"/>
</dbReference>
<dbReference type="FunFam" id="3.40.50.10470:FF:000006">
    <property type="entry name" value="Methylthioribose-1-phosphate isomerase"/>
    <property type="match status" value="1"/>
</dbReference>
<dbReference type="RefSeq" id="WP_114829373.1">
    <property type="nucleotide sequence ID" value="NZ_QQTO01000021.1"/>
</dbReference>
<dbReference type="InterPro" id="IPR037171">
    <property type="entry name" value="NagB/RpiA_transferase-like"/>
</dbReference>
<keyword evidence="5" id="KW-0486">Methionine biosynthesis</keyword>
<proteinExistence type="inferred from homology"/>
<comment type="caution">
    <text evidence="6">The sequence shown here is derived from an EMBL/GenBank/DDBJ whole genome shotgun (WGS) entry which is preliminary data.</text>
</comment>
<comment type="catalytic activity">
    <reaction evidence="2">
        <text>5-deoxy-alpha-D-ribose 1-phosphate = 5-deoxy-D-ribulose 1-phosphate</text>
        <dbReference type="Rhea" id="RHEA:61296"/>
        <dbReference type="ChEBI" id="CHEBI:58749"/>
        <dbReference type="ChEBI" id="CHEBI:144504"/>
    </reaction>
    <physiologicalReaction direction="left-to-right" evidence="2">
        <dbReference type="Rhea" id="RHEA:61297"/>
    </physiologicalReaction>
</comment>